<keyword evidence="1" id="KW-0812">Transmembrane</keyword>
<feature type="transmembrane region" description="Helical" evidence="1">
    <location>
        <begin position="70"/>
        <end position="93"/>
    </location>
</feature>
<dbReference type="KEGG" id="tcd:AAIA72_04555"/>
<feature type="transmembrane region" description="Helical" evidence="1">
    <location>
        <begin position="225"/>
        <end position="243"/>
    </location>
</feature>
<feature type="transmembrane region" description="Helical" evidence="1">
    <location>
        <begin position="279"/>
        <end position="299"/>
    </location>
</feature>
<dbReference type="InterPro" id="IPR007163">
    <property type="entry name" value="VCA0040-like"/>
</dbReference>
<dbReference type="EMBL" id="CP154858">
    <property type="protein sequence ID" value="XDT73249.1"/>
    <property type="molecule type" value="Genomic_DNA"/>
</dbReference>
<evidence type="ECO:0000313" key="2">
    <source>
        <dbReference type="EMBL" id="XDT73249.1"/>
    </source>
</evidence>
<dbReference type="PANTHER" id="PTHR37308">
    <property type="entry name" value="INTEGRAL MEMBRANE PROTEIN"/>
    <property type="match status" value="1"/>
</dbReference>
<keyword evidence="1" id="KW-0472">Membrane</keyword>
<dbReference type="PANTHER" id="PTHR37308:SF1">
    <property type="entry name" value="POLYPRENYL-PHOSPHATE TRANSPORTER"/>
    <property type="match status" value="1"/>
</dbReference>
<reference evidence="2" key="1">
    <citation type="submission" date="2024-05" db="EMBL/GenBank/DDBJ databases">
        <title>Genome sequencing of novel strain.</title>
        <authorList>
            <person name="Ganbat D."/>
            <person name="Ganbat S."/>
            <person name="Lee S.-J."/>
        </authorList>
    </citation>
    <scope>NUCLEOTIDE SEQUENCE</scope>
    <source>
        <strain evidence="2">SMD15-11</strain>
    </source>
</reference>
<accession>A0AB39UZ72</accession>
<name>A0AB39UZ72_9GAMM</name>
<gene>
    <name evidence="2" type="ORF">AAIA72_04555</name>
</gene>
<dbReference type="RefSeq" id="WP_369602243.1">
    <property type="nucleotide sequence ID" value="NZ_CP154858.1"/>
</dbReference>
<keyword evidence="1" id="KW-1133">Transmembrane helix</keyword>
<dbReference type="AlphaFoldDB" id="A0AB39UZ72"/>
<feature type="transmembrane region" description="Helical" evidence="1">
    <location>
        <begin position="123"/>
        <end position="143"/>
    </location>
</feature>
<sequence>MMPSALRIFLTGVAMGAADIVPGVSGGTVAFLSGLYDRLVGALARLGPGLLGIWRRQGWSAAWQAMDGSFLVTLAAGILVSILTLSHVMTWALSAWPQLVWGFFFGLVLSGVYVLVRPLPRTPALALAFLCGAAVGLVASNGFPAQLPPTPWNLFWGGALAICAMILPGISGSFILLLLGLYLPVIEAVKSLNIPVMAIFASGCVVGLISFSRILHWLLARYHQIGVALLAGVMAGALFKLWPWKYTLEYQYRPGRDPFPLVQANVWPQSFEQMTGQPAMLWATVAMAVLGGFLVIWMLKLGTRSQK</sequence>
<feature type="transmembrane region" description="Helical" evidence="1">
    <location>
        <begin position="194"/>
        <end position="219"/>
    </location>
</feature>
<feature type="transmembrane region" description="Helical" evidence="1">
    <location>
        <begin position="99"/>
        <end position="116"/>
    </location>
</feature>
<proteinExistence type="predicted"/>
<organism evidence="2">
    <name type="scientific">Thermohahella caldifontis</name>
    <dbReference type="NCBI Taxonomy" id="3142973"/>
    <lineage>
        <taxon>Bacteria</taxon>
        <taxon>Pseudomonadati</taxon>
        <taxon>Pseudomonadota</taxon>
        <taxon>Gammaproteobacteria</taxon>
        <taxon>Oceanospirillales</taxon>
        <taxon>Hahellaceae</taxon>
        <taxon>Thermohahella</taxon>
    </lineage>
</organism>
<feature type="transmembrane region" description="Helical" evidence="1">
    <location>
        <begin position="155"/>
        <end position="182"/>
    </location>
</feature>
<protein>
    <submittedName>
        <fullName evidence="2">DUF368 domain-containing protein</fullName>
    </submittedName>
</protein>
<dbReference type="Pfam" id="PF04018">
    <property type="entry name" value="VCA0040-like"/>
    <property type="match status" value="1"/>
</dbReference>
<evidence type="ECO:0000256" key="1">
    <source>
        <dbReference type="SAM" id="Phobius"/>
    </source>
</evidence>